<keyword evidence="3" id="KW-1185">Reference proteome</keyword>
<dbReference type="GO" id="GO:0003677">
    <property type="term" value="F:DNA binding"/>
    <property type="evidence" value="ECO:0007669"/>
    <property type="project" value="InterPro"/>
</dbReference>
<dbReference type="GO" id="GO:0006310">
    <property type="term" value="P:DNA recombination"/>
    <property type="evidence" value="ECO:0007669"/>
    <property type="project" value="UniProtKB-KW"/>
</dbReference>
<dbReference type="RefSeq" id="WP_182157561.1">
    <property type="nucleotide sequence ID" value="NZ_JACEZU010000021.1"/>
</dbReference>
<evidence type="ECO:0000313" key="2">
    <source>
        <dbReference type="EMBL" id="MBA5690645.1"/>
    </source>
</evidence>
<reference evidence="2 3" key="1">
    <citation type="submission" date="2020-07" db="EMBL/GenBank/DDBJ databases">
        <title>Novel species isolated from subtropical streams in China.</title>
        <authorList>
            <person name="Lu H."/>
        </authorList>
    </citation>
    <scope>NUCLEOTIDE SEQUENCE [LARGE SCALE GENOMIC DNA]</scope>
    <source>
        <strain evidence="2 3">LX47W</strain>
    </source>
</reference>
<organism evidence="2 3">
    <name type="scientific">Rugamonas apoptosis</name>
    <dbReference type="NCBI Taxonomy" id="2758570"/>
    <lineage>
        <taxon>Bacteria</taxon>
        <taxon>Pseudomonadati</taxon>
        <taxon>Pseudomonadota</taxon>
        <taxon>Betaproteobacteria</taxon>
        <taxon>Burkholderiales</taxon>
        <taxon>Oxalobacteraceae</taxon>
        <taxon>Telluria group</taxon>
        <taxon>Rugamonas</taxon>
    </lineage>
</organism>
<protein>
    <submittedName>
        <fullName evidence="2">Site-specific integrase</fullName>
    </submittedName>
</protein>
<proteinExistence type="predicted"/>
<keyword evidence="1" id="KW-0233">DNA recombination</keyword>
<gene>
    <name evidence="2" type="ORF">H3H39_26770</name>
</gene>
<dbReference type="EMBL" id="JACEZU010000021">
    <property type="protein sequence ID" value="MBA5690645.1"/>
    <property type="molecule type" value="Genomic_DNA"/>
</dbReference>
<dbReference type="Proteomes" id="UP000573499">
    <property type="component" value="Unassembled WGS sequence"/>
</dbReference>
<dbReference type="Gene3D" id="1.10.443.10">
    <property type="entry name" value="Intergrase catalytic core"/>
    <property type="match status" value="1"/>
</dbReference>
<dbReference type="InterPro" id="IPR013762">
    <property type="entry name" value="Integrase-like_cat_sf"/>
</dbReference>
<dbReference type="AlphaFoldDB" id="A0A7W2INA7"/>
<dbReference type="GO" id="GO:0015074">
    <property type="term" value="P:DNA integration"/>
    <property type="evidence" value="ECO:0007669"/>
    <property type="project" value="InterPro"/>
</dbReference>
<accession>A0A7W2INA7</accession>
<evidence type="ECO:0000256" key="1">
    <source>
        <dbReference type="ARBA" id="ARBA00023172"/>
    </source>
</evidence>
<sequence length="221" mass="24580">MAKAPYIEDHRLKHMLKVAAVSGEFPVRNVALLTCVYGTGMMLTELARFPLKAYLNPDGSVRDESAVTPDIAYNGNERPLYWANKKVVDAIDKYLVYRVEHRHRVTTKQAAYRGLDPEAPLFLTDVGEPYKLTERRTSTGAISYSCDSLSQFFRKLHLQAGIEGASAMSGRRTFAVRLATGDRPVDLKHIKVLLGMKTLRATKALIDVDPVRLGKIAAGVF</sequence>
<comment type="caution">
    <text evidence="2">The sequence shown here is derived from an EMBL/GenBank/DDBJ whole genome shotgun (WGS) entry which is preliminary data.</text>
</comment>
<dbReference type="InterPro" id="IPR011010">
    <property type="entry name" value="DNA_brk_join_enz"/>
</dbReference>
<name>A0A7W2INA7_9BURK</name>
<dbReference type="SUPFAM" id="SSF56349">
    <property type="entry name" value="DNA breaking-rejoining enzymes"/>
    <property type="match status" value="1"/>
</dbReference>
<evidence type="ECO:0000313" key="3">
    <source>
        <dbReference type="Proteomes" id="UP000573499"/>
    </source>
</evidence>